<dbReference type="EMBL" id="JAFMPY010000029">
    <property type="protein sequence ID" value="MBO0905985.1"/>
    <property type="molecule type" value="Genomic_DNA"/>
</dbReference>
<evidence type="ECO:0008006" key="3">
    <source>
        <dbReference type="Google" id="ProtNLM"/>
    </source>
</evidence>
<keyword evidence="2" id="KW-1185">Reference proteome</keyword>
<proteinExistence type="predicted"/>
<evidence type="ECO:0000313" key="2">
    <source>
        <dbReference type="Proteomes" id="UP000664288"/>
    </source>
</evidence>
<accession>A0ABS3J8I6</accession>
<evidence type="ECO:0000313" key="1">
    <source>
        <dbReference type="EMBL" id="MBO0905985.1"/>
    </source>
</evidence>
<dbReference type="Proteomes" id="UP000664288">
    <property type="component" value="Unassembled WGS sequence"/>
</dbReference>
<dbReference type="RefSeq" id="WP_207352621.1">
    <property type="nucleotide sequence ID" value="NZ_JAFMPY010000029.1"/>
</dbReference>
<organism evidence="1 2">
    <name type="scientific">Jiella sonneratiae</name>
    <dbReference type="NCBI Taxonomy" id="2816856"/>
    <lineage>
        <taxon>Bacteria</taxon>
        <taxon>Pseudomonadati</taxon>
        <taxon>Pseudomonadota</taxon>
        <taxon>Alphaproteobacteria</taxon>
        <taxon>Hyphomicrobiales</taxon>
        <taxon>Aurantimonadaceae</taxon>
        <taxon>Jiella</taxon>
    </lineage>
</organism>
<name>A0ABS3J8I6_9HYPH</name>
<gene>
    <name evidence="1" type="ORF">J1C47_20245</name>
</gene>
<reference evidence="1 2" key="1">
    <citation type="submission" date="2021-03" db="EMBL/GenBank/DDBJ databases">
        <title>Whole genome sequence of Jiella sp. MQZ13P-4.</title>
        <authorList>
            <person name="Tuo L."/>
        </authorList>
    </citation>
    <scope>NUCLEOTIDE SEQUENCE [LARGE SCALE GENOMIC DNA]</scope>
    <source>
        <strain evidence="1 2">MQZ13P-4</strain>
    </source>
</reference>
<sequence>MRAFRLLLGDRLTAAAAVALLAQLMLLQGLVAGKSCLDMAFGGVPAVLCSGVAVPADAAVDRGERSDGNSGHCPDCACATLCGSGRPVVMAMTPETAPAFDRSASIALPRPVAARVVRRRTIPGGLMRQRGPPSLSA</sequence>
<comment type="caution">
    <text evidence="1">The sequence shown here is derived from an EMBL/GenBank/DDBJ whole genome shotgun (WGS) entry which is preliminary data.</text>
</comment>
<protein>
    <recommendedName>
        <fullName evidence="3">DUF2946 domain-containing protein</fullName>
    </recommendedName>
</protein>